<gene>
    <name evidence="2" type="ORF">H7C18_30515</name>
</gene>
<proteinExistence type="predicted"/>
<name>A0A7X0SUP6_9BACL</name>
<dbReference type="InterPro" id="IPR037053">
    <property type="entry name" value="Phage_tail_collar_dom_sf"/>
</dbReference>
<dbReference type="RefSeq" id="WP_185132912.1">
    <property type="nucleotide sequence ID" value="NZ_JACJVO010000046.1"/>
</dbReference>
<dbReference type="EMBL" id="JACJVO010000046">
    <property type="protein sequence ID" value="MBB6735255.1"/>
    <property type="molecule type" value="Genomic_DNA"/>
</dbReference>
<evidence type="ECO:0000259" key="1">
    <source>
        <dbReference type="Pfam" id="PF07484"/>
    </source>
</evidence>
<accession>A0A7X0SUP6</accession>
<evidence type="ECO:0000313" key="3">
    <source>
        <dbReference type="Proteomes" id="UP000564644"/>
    </source>
</evidence>
<dbReference type="Gene3D" id="3.90.1340.10">
    <property type="entry name" value="Phage tail collar domain"/>
    <property type="match status" value="1"/>
</dbReference>
<dbReference type="AlphaFoldDB" id="A0A7X0SUP6"/>
<protein>
    <submittedName>
        <fullName evidence="2">Phage tail protein</fullName>
    </submittedName>
</protein>
<dbReference type="SUPFAM" id="SSF88874">
    <property type="entry name" value="Receptor-binding domain of short tail fibre protein gp12"/>
    <property type="match status" value="1"/>
</dbReference>
<dbReference type="InterPro" id="IPR011083">
    <property type="entry name" value="Phage_tail_collar_dom"/>
</dbReference>
<comment type="caution">
    <text evidence="2">The sequence shown here is derived from an EMBL/GenBank/DDBJ whole genome shotgun (WGS) entry which is preliminary data.</text>
</comment>
<sequence length="163" mass="17198">MSTPYLGEVRLFPYVRIPSGWTPCEGQVLQILDNRALFFVIGSAYGGDGHTTFALPDLRGRVPIHAGMAFTPGTSGGEASHTLLVNEMPAHTHQASASSDPATTADPANAAWAQAYSPYAEAMLLTPMNPGAISQAGGGQAHENMQPYLALVYCMATTGNYPE</sequence>
<evidence type="ECO:0000313" key="2">
    <source>
        <dbReference type="EMBL" id="MBB6735255.1"/>
    </source>
</evidence>
<reference evidence="2 3" key="1">
    <citation type="submission" date="2020-08" db="EMBL/GenBank/DDBJ databases">
        <title>Cohnella phylogeny.</title>
        <authorList>
            <person name="Dunlap C."/>
        </authorList>
    </citation>
    <scope>NUCLEOTIDE SEQUENCE [LARGE SCALE GENOMIC DNA]</scope>
    <source>
        <strain evidence="2 3">CBP 2801</strain>
    </source>
</reference>
<dbReference type="Proteomes" id="UP000564644">
    <property type="component" value="Unassembled WGS sequence"/>
</dbReference>
<feature type="domain" description="Phage tail collar" evidence="1">
    <location>
        <begin position="7"/>
        <end position="63"/>
    </location>
</feature>
<dbReference type="Pfam" id="PF07484">
    <property type="entry name" value="Collar"/>
    <property type="match status" value="1"/>
</dbReference>
<keyword evidence="3" id="KW-1185">Reference proteome</keyword>
<organism evidence="2 3">
    <name type="scientific">Cohnella zeiphila</name>
    <dbReference type="NCBI Taxonomy" id="2761120"/>
    <lineage>
        <taxon>Bacteria</taxon>
        <taxon>Bacillati</taxon>
        <taxon>Bacillota</taxon>
        <taxon>Bacilli</taxon>
        <taxon>Bacillales</taxon>
        <taxon>Paenibacillaceae</taxon>
        <taxon>Cohnella</taxon>
    </lineage>
</organism>